<protein>
    <submittedName>
        <fullName evidence="1">Uncharacterized protein</fullName>
    </submittedName>
</protein>
<dbReference type="Proteomes" id="UP000595362">
    <property type="component" value="Chromosome"/>
</dbReference>
<proteinExistence type="predicted"/>
<name>A0A7T5R450_9BACT</name>
<evidence type="ECO:0000313" key="1">
    <source>
        <dbReference type="EMBL" id="QQG37167.1"/>
    </source>
</evidence>
<dbReference type="EMBL" id="CP066681">
    <property type="protein sequence ID" value="QQG37167.1"/>
    <property type="molecule type" value="Genomic_DNA"/>
</dbReference>
<reference evidence="1 2" key="1">
    <citation type="submission" date="2020-07" db="EMBL/GenBank/DDBJ databases">
        <title>Huge and variable diversity of episymbiotic CPR bacteria and DPANN archaea in groundwater ecosystems.</title>
        <authorList>
            <person name="He C.Y."/>
            <person name="Keren R."/>
            <person name="Whittaker M."/>
            <person name="Farag I.F."/>
            <person name="Doudna J."/>
            <person name="Cate J.H.D."/>
            <person name="Banfield J.F."/>
        </authorList>
    </citation>
    <scope>NUCLEOTIDE SEQUENCE [LARGE SCALE GENOMIC DNA]</scope>
    <source>
        <strain evidence="1">NC_groundwater_70_Ag_B-0.1um_54_66</strain>
    </source>
</reference>
<sequence length="209" mass="23533">MQKLVLTRDFERAATDHHQQMAIVVQAKTLLFAAPGLYEGEWRARDDNNCYNFAINRPTRDHMQPGDLSEELDWPGDVPVKSVKLKEGLFQLVDSTGIRVHKGAQADGLVYLGHNFLGCRKDFFPAALFLKYEDQGDFHWMAMRQKVDGDSPTGELIWSHKCGRPSPVEIITAPDTIFSKATAIGYLLFAGYYAVPRDMAYREVPGLSP</sequence>
<gene>
    <name evidence="1" type="ORF">HYS17_05240</name>
</gene>
<accession>A0A7T5R450</accession>
<dbReference type="AlphaFoldDB" id="A0A7T5R450"/>
<organism evidence="1 2">
    <name type="scientific">Micavibrio aeruginosavorus</name>
    <dbReference type="NCBI Taxonomy" id="349221"/>
    <lineage>
        <taxon>Bacteria</taxon>
        <taxon>Pseudomonadati</taxon>
        <taxon>Bdellovibrionota</taxon>
        <taxon>Bdellovibrionia</taxon>
        <taxon>Bdellovibrionales</taxon>
        <taxon>Pseudobdellovibrionaceae</taxon>
        <taxon>Micavibrio</taxon>
    </lineage>
</organism>
<evidence type="ECO:0000313" key="2">
    <source>
        <dbReference type="Proteomes" id="UP000595362"/>
    </source>
</evidence>